<dbReference type="PANTHER" id="PTHR46124">
    <property type="entry name" value="D-AMINOACYL-TRNA DEACYLASE"/>
    <property type="match status" value="1"/>
</dbReference>
<evidence type="ECO:0000313" key="5">
    <source>
        <dbReference type="EMBL" id="QDU68775.1"/>
    </source>
</evidence>
<dbReference type="AlphaFoldDB" id="A0A518BP71"/>
<keyword evidence="2 4" id="KW-0479">Metal-binding</keyword>
<gene>
    <name evidence="5" type="primary">yjjV_2</name>
    <name evidence="5" type="ORF">Pla133_38780</name>
</gene>
<dbReference type="FunFam" id="3.20.20.140:FF:000005">
    <property type="entry name" value="TatD family hydrolase"/>
    <property type="match status" value="1"/>
</dbReference>
<proteinExistence type="inferred from homology"/>
<dbReference type="Gene3D" id="3.20.20.140">
    <property type="entry name" value="Metal-dependent hydrolases"/>
    <property type="match status" value="1"/>
</dbReference>
<dbReference type="RefSeq" id="WP_419191724.1">
    <property type="nucleotide sequence ID" value="NZ_CP036287.1"/>
</dbReference>
<feature type="binding site" evidence="4">
    <location>
        <position position="129"/>
    </location>
    <ligand>
        <name>a divalent metal cation</name>
        <dbReference type="ChEBI" id="CHEBI:60240"/>
        <label>2</label>
    </ligand>
</feature>
<reference evidence="5 6" key="1">
    <citation type="submission" date="2019-02" db="EMBL/GenBank/DDBJ databases">
        <title>Deep-cultivation of Planctomycetes and their phenomic and genomic characterization uncovers novel biology.</title>
        <authorList>
            <person name="Wiegand S."/>
            <person name="Jogler M."/>
            <person name="Boedeker C."/>
            <person name="Pinto D."/>
            <person name="Vollmers J."/>
            <person name="Rivas-Marin E."/>
            <person name="Kohn T."/>
            <person name="Peeters S.H."/>
            <person name="Heuer A."/>
            <person name="Rast P."/>
            <person name="Oberbeckmann S."/>
            <person name="Bunk B."/>
            <person name="Jeske O."/>
            <person name="Meyerdierks A."/>
            <person name="Storesund J.E."/>
            <person name="Kallscheuer N."/>
            <person name="Luecker S."/>
            <person name="Lage O.M."/>
            <person name="Pohl T."/>
            <person name="Merkel B.J."/>
            <person name="Hornburger P."/>
            <person name="Mueller R.-W."/>
            <person name="Bruemmer F."/>
            <person name="Labrenz M."/>
            <person name="Spormann A.M."/>
            <person name="Op den Camp H."/>
            <person name="Overmann J."/>
            <person name="Amann R."/>
            <person name="Jetten M.S.M."/>
            <person name="Mascher T."/>
            <person name="Medema M.H."/>
            <person name="Devos D.P."/>
            <person name="Kaster A.-K."/>
            <person name="Ovreas L."/>
            <person name="Rohde M."/>
            <person name="Galperin M.Y."/>
            <person name="Jogler C."/>
        </authorList>
    </citation>
    <scope>NUCLEOTIDE SEQUENCE [LARGE SCALE GENOMIC DNA]</scope>
    <source>
        <strain evidence="5 6">Pla133</strain>
    </source>
</reference>
<protein>
    <submittedName>
        <fullName evidence="5">Putative deoxyribonuclease YjjV</fullName>
        <ecNumber evidence="5">3.1.21.-</ecNumber>
    </submittedName>
</protein>
<dbReference type="EMBL" id="CP036287">
    <property type="protein sequence ID" value="QDU68775.1"/>
    <property type="molecule type" value="Genomic_DNA"/>
</dbReference>
<dbReference type="CDD" id="cd01310">
    <property type="entry name" value="TatD_DNAse"/>
    <property type="match status" value="1"/>
</dbReference>
<dbReference type="PROSITE" id="PS01091">
    <property type="entry name" value="TATD_3"/>
    <property type="match status" value="1"/>
</dbReference>
<dbReference type="GO" id="GO:0046872">
    <property type="term" value="F:metal ion binding"/>
    <property type="evidence" value="ECO:0007669"/>
    <property type="project" value="UniProtKB-KW"/>
</dbReference>
<organism evidence="5 6">
    <name type="scientific">Engelhardtia mirabilis</name>
    <dbReference type="NCBI Taxonomy" id="2528011"/>
    <lineage>
        <taxon>Bacteria</taxon>
        <taxon>Pseudomonadati</taxon>
        <taxon>Planctomycetota</taxon>
        <taxon>Planctomycetia</taxon>
        <taxon>Planctomycetia incertae sedis</taxon>
        <taxon>Engelhardtia</taxon>
    </lineage>
</organism>
<dbReference type="GO" id="GO:0016788">
    <property type="term" value="F:hydrolase activity, acting on ester bonds"/>
    <property type="evidence" value="ECO:0007669"/>
    <property type="project" value="InterPro"/>
</dbReference>
<feature type="binding site" evidence="4">
    <location>
        <position position="92"/>
    </location>
    <ligand>
        <name>a divalent metal cation</name>
        <dbReference type="ChEBI" id="CHEBI:60240"/>
        <label>1</label>
    </ligand>
</feature>
<dbReference type="InterPro" id="IPR032466">
    <property type="entry name" value="Metal_Hydrolase"/>
</dbReference>
<name>A0A518BP71_9BACT</name>
<evidence type="ECO:0000256" key="4">
    <source>
        <dbReference type="PIRSR" id="PIRSR005902-1"/>
    </source>
</evidence>
<comment type="similarity">
    <text evidence="1">Belongs to the metallo-dependent hydrolases superfamily. TatD-type hydrolase family.</text>
</comment>
<dbReference type="InterPro" id="IPR001130">
    <property type="entry name" value="TatD-like"/>
</dbReference>
<dbReference type="Pfam" id="PF01026">
    <property type="entry name" value="TatD_DNase"/>
    <property type="match status" value="1"/>
</dbReference>
<dbReference type="PANTHER" id="PTHR46124:SF2">
    <property type="entry name" value="D-AMINOACYL-TRNA DEACYLASE"/>
    <property type="match status" value="1"/>
</dbReference>
<dbReference type="PIRSF" id="PIRSF005902">
    <property type="entry name" value="DNase_TatD"/>
    <property type="match status" value="1"/>
</dbReference>
<dbReference type="GO" id="GO:0005829">
    <property type="term" value="C:cytosol"/>
    <property type="evidence" value="ECO:0007669"/>
    <property type="project" value="TreeGrafter"/>
</dbReference>
<accession>A0A518BP71</accession>
<evidence type="ECO:0000256" key="1">
    <source>
        <dbReference type="ARBA" id="ARBA00009275"/>
    </source>
</evidence>
<dbReference type="SUPFAM" id="SSF51556">
    <property type="entry name" value="Metallo-dependent hydrolases"/>
    <property type="match status" value="1"/>
</dbReference>
<feature type="binding site" evidence="4">
    <location>
        <position position="202"/>
    </location>
    <ligand>
        <name>a divalent metal cation</name>
        <dbReference type="ChEBI" id="CHEBI:60240"/>
        <label>1</label>
    </ligand>
</feature>
<dbReference type="EC" id="3.1.21.-" evidence="5"/>
<dbReference type="InterPro" id="IPR018228">
    <property type="entry name" value="DNase_TatD-rel_CS"/>
</dbReference>
<dbReference type="KEGG" id="pbap:Pla133_38780"/>
<evidence type="ECO:0000313" key="6">
    <source>
        <dbReference type="Proteomes" id="UP000316921"/>
    </source>
</evidence>
<feature type="binding site" evidence="4">
    <location>
        <position position="152"/>
    </location>
    <ligand>
        <name>a divalent metal cation</name>
        <dbReference type="ChEBI" id="CHEBI:60240"/>
        <label>2</label>
    </ligand>
</feature>
<feature type="binding site" evidence="4">
    <location>
        <position position="6"/>
    </location>
    <ligand>
        <name>a divalent metal cation</name>
        <dbReference type="ChEBI" id="CHEBI:60240"/>
        <label>1</label>
    </ligand>
</feature>
<evidence type="ECO:0000256" key="2">
    <source>
        <dbReference type="ARBA" id="ARBA00022723"/>
    </source>
</evidence>
<keyword evidence="6" id="KW-1185">Reference proteome</keyword>
<keyword evidence="3 5" id="KW-0378">Hydrolase</keyword>
<feature type="binding site" evidence="4">
    <location>
        <position position="8"/>
    </location>
    <ligand>
        <name>a divalent metal cation</name>
        <dbReference type="ChEBI" id="CHEBI:60240"/>
        <label>1</label>
    </ligand>
</feature>
<sequence>MIVDTHAHLQVAAFAGDVAAVLERARAAGVERTVVVGIDPESSLAAAELTRQHAGLVATAGVHPCSAAAHGPGDLQRIEELIDSGDYVAVGETGLDWHHRGTSDRAEQLDAFHFHLDLARRRDLPVVIHCRKSFEDLAQVLGHHRGVRGVVHSFAEGPAQAEQVAAAGLHVAFGGLLTSPRNRKIRAAAELVPAELLLVETDSPFLVPDGVDEARNEPRHARRVLEVLAELRGEDVNVLAERTTANARHLFGSHL</sequence>
<dbReference type="Proteomes" id="UP000316921">
    <property type="component" value="Chromosome"/>
</dbReference>
<evidence type="ECO:0000256" key="3">
    <source>
        <dbReference type="ARBA" id="ARBA00022801"/>
    </source>
</evidence>